<dbReference type="EMBL" id="PEDP01000051">
    <property type="protein sequence ID" value="POS87949.1"/>
    <property type="molecule type" value="Genomic_DNA"/>
</dbReference>
<keyword evidence="1" id="KW-0999">Mitochondrion inner membrane</keyword>
<evidence type="ECO:0000256" key="1">
    <source>
        <dbReference type="RuleBase" id="RU363021"/>
    </source>
</evidence>
<dbReference type="InterPro" id="IPR019166">
    <property type="entry name" value="MIC26/MIC27"/>
</dbReference>
<keyword evidence="4" id="KW-1185">Reference proteome</keyword>
<reference evidence="3 4" key="1">
    <citation type="submission" date="2017-10" db="EMBL/GenBank/DDBJ databases">
        <title>Development of genomic resources for the powdery mildew, Erysiphe pulchra.</title>
        <authorList>
            <person name="Wadl P.A."/>
            <person name="Mack B.M."/>
            <person name="Moore G."/>
            <person name="Beltz S.B."/>
        </authorList>
    </citation>
    <scope>NUCLEOTIDE SEQUENCE [LARGE SCALE GENOMIC DNA]</scope>
    <source>
        <strain evidence="3">Cflorida</strain>
    </source>
</reference>
<dbReference type="Pfam" id="PF09769">
    <property type="entry name" value="ApoO"/>
    <property type="match status" value="1"/>
</dbReference>
<comment type="subunit">
    <text evidence="1">Component of the mitochondrial contact site and cristae organizing system (MICOS) complex.</text>
</comment>
<name>A0A2S4Q0X4_9PEZI</name>
<evidence type="ECO:0000313" key="3">
    <source>
        <dbReference type="EMBL" id="POS87949.1"/>
    </source>
</evidence>
<dbReference type="STRING" id="225359.A0A2S4Q0X4"/>
<organism evidence="3 4">
    <name type="scientific">Erysiphe pulchra</name>
    <dbReference type="NCBI Taxonomy" id="225359"/>
    <lineage>
        <taxon>Eukaryota</taxon>
        <taxon>Fungi</taxon>
        <taxon>Dikarya</taxon>
        <taxon>Ascomycota</taxon>
        <taxon>Pezizomycotina</taxon>
        <taxon>Leotiomycetes</taxon>
        <taxon>Erysiphales</taxon>
        <taxon>Erysiphaceae</taxon>
        <taxon>Erysiphe</taxon>
    </lineage>
</organism>
<dbReference type="PANTHER" id="PTHR28268">
    <property type="entry name" value="MICOS SUBUNIT MIC26"/>
    <property type="match status" value="1"/>
</dbReference>
<sequence length="245" mass="27093">MAFVRLTQRNVAPILTSGLMVGTFLYPSTTLKAESPERQWSKKPIYDENENTTTSTNSGVSIPGNSEILQKSKKLTATDRLAVEIGKARLYLYTQVSSVEEKVNKFMDSAFNLEESFTSTIASLAPNPQTGEKLIPGSLYVIVAAMTGSIIARRSNILVRGTLPLAVGITAGWTLLPVTSQNISNLIWKYEQRFPVIADSHIRTKEAINKAERMAKLHSQQVVETMNEKVSATRSAIEDWVRMGK</sequence>
<comment type="subcellular location">
    <subcellularLocation>
        <location evidence="1">Mitochondrion inner membrane</location>
    </subcellularLocation>
</comment>
<proteinExistence type="predicted"/>
<feature type="compositionally biased region" description="Basic and acidic residues" evidence="2">
    <location>
        <begin position="36"/>
        <end position="46"/>
    </location>
</feature>
<dbReference type="GO" id="GO:0042407">
    <property type="term" value="P:cristae formation"/>
    <property type="evidence" value="ECO:0007669"/>
    <property type="project" value="InterPro"/>
</dbReference>
<dbReference type="InterPro" id="IPR033181">
    <property type="entry name" value="Mic26_fungi"/>
</dbReference>
<dbReference type="OrthoDB" id="2399148at2759"/>
<protein>
    <recommendedName>
        <fullName evidence="1">MICOS complex subunit</fullName>
    </recommendedName>
</protein>
<comment type="caution">
    <text evidence="3">The sequence shown here is derived from an EMBL/GenBank/DDBJ whole genome shotgun (WGS) entry which is preliminary data.</text>
</comment>
<dbReference type="AlphaFoldDB" id="A0A2S4Q0X4"/>
<accession>A0A2S4Q0X4</accession>
<gene>
    <name evidence="3" type="ORF">EPUL_001328</name>
</gene>
<keyword evidence="1" id="KW-0472">Membrane</keyword>
<comment type="function">
    <text evidence="1">Component of the MICOS complex, a large protein complex of the mitochondrial inner membrane that plays crucial roles in the maintenance of crista junctions, inner membrane architecture, and formation of contact sites to the outer membrane.</text>
</comment>
<dbReference type="GO" id="GO:0061617">
    <property type="term" value="C:MICOS complex"/>
    <property type="evidence" value="ECO:0007669"/>
    <property type="project" value="UniProtKB-UniRule"/>
</dbReference>
<dbReference type="Proteomes" id="UP000237438">
    <property type="component" value="Unassembled WGS sequence"/>
</dbReference>
<dbReference type="PANTHER" id="PTHR28268:SF1">
    <property type="entry name" value="MICOS SUBUNIT MIC26"/>
    <property type="match status" value="1"/>
</dbReference>
<keyword evidence="1" id="KW-0496">Mitochondrion</keyword>
<dbReference type="GO" id="GO:0044284">
    <property type="term" value="C:mitochondrial crista junction"/>
    <property type="evidence" value="ECO:0007669"/>
    <property type="project" value="TreeGrafter"/>
</dbReference>
<evidence type="ECO:0000313" key="4">
    <source>
        <dbReference type="Proteomes" id="UP000237438"/>
    </source>
</evidence>
<feature type="region of interest" description="Disordered" evidence="2">
    <location>
        <begin position="36"/>
        <end position="63"/>
    </location>
</feature>
<evidence type="ECO:0000256" key="2">
    <source>
        <dbReference type="SAM" id="MobiDB-lite"/>
    </source>
</evidence>